<keyword evidence="9" id="KW-0406">Ion transport</keyword>
<keyword evidence="8 13" id="KW-1133">Transmembrane helix</keyword>
<feature type="domain" description="Ion transport" evidence="14">
    <location>
        <begin position="78"/>
        <end position="247"/>
    </location>
</feature>
<keyword evidence="2" id="KW-0813">Transport</keyword>
<evidence type="ECO:0000313" key="15">
    <source>
        <dbReference type="WBParaSite" id="MCU_002681-RE"/>
    </source>
</evidence>
<keyword evidence="11" id="KW-0325">Glycoprotein</keyword>
<reference evidence="15" key="1">
    <citation type="submission" date="2019-11" db="UniProtKB">
        <authorList>
            <consortium name="WormBaseParasite"/>
        </authorList>
    </citation>
    <scope>IDENTIFICATION</scope>
</reference>
<dbReference type="SUPFAM" id="SSF81324">
    <property type="entry name" value="Voltage-gated potassium channels"/>
    <property type="match status" value="1"/>
</dbReference>
<dbReference type="InterPro" id="IPR050599">
    <property type="entry name" value="VDCC_alpha-1_subunit"/>
</dbReference>
<evidence type="ECO:0000256" key="4">
    <source>
        <dbReference type="ARBA" id="ARBA00022673"/>
    </source>
</evidence>
<name>A0A5K3ES58_MESCO</name>
<evidence type="ECO:0000256" key="7">
    <source>
        <dbReference type="ARBA" id="ARBA00022882"/>
    </source>
</evidence>
<feature type="transmembrane region" description="Helical" evidence="13">
    <location>
        <begin position="219"/>
        <end position="241"/>
    </location>
</feature>
<evidence type="ECO:0000256" key="3">
    <source>
        <dbReference type="ARBA" id="ARBA00022568"/>
    </source>
</evidence>
<dbReference type="PANTHER" id="PTHR45628">
    <property type="entry name" value="VOLTAGE-DEPENDENT CALCIUM CHANNEL TYPE A SUBUNIT ALPHA-1"/>
    <property type="match status" value="1"/>
</dbReference>
<dbReference type="PANTHER" id="PTHR45628:SF7">
    <property type="entry name" value="VOLTAGE-DEPENDENT CALCIUM CHANNEL TYPE A SUBUNIT ALPHA-1"/>
    <property type="match status" value="1"/>
</dbReference>
<accession>A0A5K3ES58</accession>
<evidence type="ECO:0000256" key="2">
    <source>
        <dbReference type="ARBA" id="ARBA00022448"/>
    </source>
</evidence>
<dbReference type="GO" id="GO:0045202">
    <property type="term" value="C:synapse"/>
    <property type="evidence" value="ECO:0007669"/>
    <property type="project" value="GOC"/>
</dbReference>
<sequence length="260" mass="29274">MGLITDEGTDQDLLTSNSVGHKLATHFEERSMNGEEQASKSESSKPTYRKSILPYSSMYIFSPTNPIRRFCHFVVNLRYFDLFIMIVIASSSISLAAEDPVDETNPRNIILEYFDHAFTCVFTLEMILKLIDLGVVLHPHSYFRDPWNVLDAVVVLGALVAFSSRQADGSGEGRKTASKNLGTIKSLRVLRVLRPLKTIRRVPKLKAVFDCVVSSLKNVLNILIVYVLFQLIFGVVAVQLFQGKFFACNDLSKDTREECQ</sequence>
<evidence type="ECO:0000256" key="10">
    <source>
        <dbReference type="ARBA" id="ARBA00023136"/>
    </source>
</evidence>
<dbReference type="GO" id="GO:0005891">
    <property type="term" value="C:voltage-gated calcium channel complex"/>
    <property type="evidence" value="ECO:0007669"/>
    <property type="project" value="TreeGrafter"/>
</dbReference>
<dbReference type="Pfam" id="PF00520">
    <property type="entry name" value="Ion_trans"/>
    <property type="match status" value="1"/>
</dbReference>
<dbReference type="Gene3D" id="1.10.287.70">
    <property type="match status" value="1"/>
</dbReference>
<evidence type="ECO:0000256" key="13">
    <source>
        <dbReference type="SAM" id="Phobius"/>
    </source>
</evidence>
<dbReference type="InterPro" id="IPR027359">
    <property type="entry name" value="Volt_channel_dom_sf"/>
</dbReference>
<proteinExistence type="predicted"/>
<dbReference type="FunFam" id="1.20.120.350:FF:000011">
    <property type="entry name" value="Voltage-dependent N-type calcium channel subunit alpha"/>
    <property type="match status" value="1"/>
</dbReference>
<keyword evidence="3" id="KW-0109">Calcium transport</keyword>
<comment type="subcellular location">
    <subcellularLocation>
        <location evidence="1">Membrane</location>
        <topology evidence="1">Multi-pass membrane protein</topology>
    </subcellularLocation>
</comment>
<dbReference type="GO" id="GO:0007268">
    <property type="term" value="P:chemical synaptic transmission"/>
    <property type="evidence" value="ECO:0007669"/>
    <property type="project" value="TreeGrafter"/>
</dbReference>
<evidence type="ECO:0000256" key="12">
    <source>
        <dbReference type="ARBA" id="ARBA00023303"/>
    </source>
</evidence>
<keyword evidence="7" id="KW-0851">Voltage-gated channel</keyword>
<evidence type="ECO:0000256" key="9">
    <source>
        <dbReference type="ARBA" id="ARBA00023065"/>
    </source>
</evidence>
<dbReference type="GO" id="GO:0008331">
    <property type="term" value="F:high voltage-gated calcium channel activity"/>
    <property type="evidence" value="ECO:0007669"/>
    <property type="project" value="TreeGrafter"/>
</dbReference>
<keyword evidence="4" id="KW-0107">Calcium channel</keyword>
<evidence type="ECO:0000256" key="6">
    <source>
        <dbReference type="ARBA" id="ARBA00022837"/>
    </source>
</evidence>
<evidence type="ECO:0000256" key="8">
    <source>
        <dbReference type="ARBA" id="ARBA00022989"/>
    </source>
</evidence>
<dbReference type="InterPro" id="IPR005821">
    <property type="entry name" value="Ion_trans_dom"/>
</dbReference>
<keyword evidence="5 13" id="KW-0812">Transmembrane</keyword>
<protein>
    <submittedName>
        <fullName evidence="15">Voltage-gated calcium channel subunit alpha Cav2.2</fullName>
    </submittedName>
</protein>
<evidence type="ECO:0000256" key="1">
    <source>
        <dbReference type="ARBA" id="ARBA00004141"/>
    </source>
</evidence>
<evidence type="ECO:0000259" key="14">
    <source>
        <dbReference type="Pfam" id="PF00520"/>
    </source>
</evidence>
<dbReference type="GO" id="GO:0098703">
    <property type="term" value="P:calcium ion import across plasma membrane"/>
    <property type="evidence" value="ECO:0007669"/>
    <property type="project" value="TreeGrafter"/>
</dbReference>
<keyword evidence="12" id="KW-0407">Ion channel</keyword>
<dbReference type="AlphaFoldDB" id="A0A5K3ES58"/>
<keyword evidence="10 13" id="KW-0472">Membrane</keyword>
<evidence type="ECO:0000256" key="11">
    <source>
        <dbReference type="ARBA" id="ARBA00023180"/>
    </source>
</evidence>
<dbReference type="WBParaSite" id="MCU_002681-RE">
    <property type="protein sequence ID" value="MCU_002681-RE"/>
    <property type="gene ID" value="MCU_002681"/>
</dbReference>
<evidence type="ECO:0000256" key="5">
    <source>
        <dbReference type="ARBA" id="ARBA00022692"/>
    </source>
</evidence>
<organism evidence="15">
    <name type="scientific">Mesocestoides corti</name>
    <name type="common">Flatworm</name>
    <dbReference type="NCBI Taxonomy" id="53468"/>
    <lineage>
        <taxon>Eukaryota</taxon>
        <taxon>Metazoa</taxon>
        <taxon>Spiralia</taxon>
        <taxon>Lophotrochozoa</taxon>
        <taxon>Platyhelminthes</taxon>
        <taxon>Cestoda</taxon>
        <taxon>Eucestoda</taxon>
        <taxon>Cyclophyllidea</taxon>
        <taxon>Mesocestoididae</taxon>
        <taxon>Mesocestoides</taxon>
    </lineage>
</organism>
<dbReference type="Gene3D" id="1.20.120.350">
    <property type="entry name" value="Voltage-gated potassium channels. Chain C"/>
    <property type="match status" value="1"/>
</dbReference>
<keyword evidence="6" id="KW-0106">Calcium</keyword>